<protein>
    <submittedName>
        <fullName evidence="2">Uncharacterized protein</fullName>
    </submittedName>
</protein>
<evidence type="ECO:0000313" key="2">
    <source>
        <dbReference type="EMBL" id="CAH9111617.1"/>
    </source>
</evidence>
<evidence type="ECO:0000313" key="3">
    <source>
        <dbReference type="Proteomes" id="UP001152523"/>
    </source>
</evidence>
<sequence length="107" mass="13119">MTRTNREMVQIFLPLRSKIFCGHFRFDWFPGYGFHLLNFWFLLPFPLRLVSRLWFSHSELLVAAFSGMPQLYYFFVLLLFDIIVWYYFFGQLIDEILCCSYCFRLKI</sequence>
<gene>
    <name evidence="2" type="ORF">CEPIT_LOCUS19579</name>
</gene>
<keyword evidence="1" id="KW-1133">Transmembrane helix</keyword>
<keyword evidence="1" id="KW-0812">Transmembrane</keyword>
<organism evidence="2 3">
    <name type="scientific">Cuscuta epithymum</name>
    <dbReference type="NCBI Taxonomy" id="186058"/>
    <lineage>
        <taxon>Eukaryota</taxon>
        <taxon>Viridiplantae</taxon>
        <taxon>Streptophyta</taxon>
        <taxon>Embryophyta</taxon>
        <taxon>Tracheophyta</taxon>
        <taxon>Spermatophyta</taxon>
        <taxon>Magnoliopsida</taxon>
        <taxon>eudicotyledons</taxon>
        <taxon>Gunneridae</taxon>
        <taxon>Pentapetalae</taxon>
        <taxon>asterids</taxon>
        <taxon>lamiids</taxon>
        <taxon>Solanales</taxon>
        <taxon>Convolvulaceae</taxon>
        <taxon>Cuscuteae</taxon>
        <taxon>Cuscuta</taxon>
        <taxon>Cuscuta subgen. Cuscuta</taxon>
    </lineage>
</organism>
<proteinExistence type="predicted"/>
<reference evidence="2" key="1">
    <citation type="submission" date="2022-07" db="EMBL/GenBank/DDBJ databases">
        <authorList>
            <person name="Macas J."/>
            <person name="Novak P."/>
            <person name="Neumann P."/>
        </authorList>
    </citation>
    <scope>NUCLEOTIDE SEQUENCE</scope>
</reference>
<keyword evidence="3" id="KW-1185">Reference proteome</keyword>
<accession>A0AAV0E221</accession>
<keyword evidence="1" id="KW-0472">Membrane</keyword>
<dbReference type="Proteomes" id="UP001152523">
    <property type="component" value="Unassembled WGS sequence"/>
</dbReference>
<name>A0AAV0E221_9ASTE</name>
<dbReference type="AlphaFoldDB" id="A0AAV0E221"/>
<evidence type="ECO:0000256" key="1">
    <source>
        <dbReference type="SAM" id="Phobius"/>
    </source>
</evidence>
<dbReference type="EMBL" id="CAMAPF010000182">
    <property type="protein sequence ID" value="CAH9111617.1"/>
    <property type="molecule type" value="Genomic_DNA"/>
</dbReference>
<feature type="transmembrane region" description="Helical" evidence="1">
    <location>
        <begin position="32"/>
        <end position="50"/>
    </location>
</feature>
<feature type="transmembrane region" description="Helical" evidence="1">
    <location>
        <begin position="71"/>
        <end position="89"/>
    </location>
</feature>
<comment type="caution">
    <text evidence="2">The sequence shown here is derived from an EMBL/GenBank/DDBJ whole genome shotgun (WGS) entry which is preliminary data.</text>
</comment>